<proteinExistence type="predicted"/>
<sequence>MKVEGVGDQGQEDPIFEDTEVVVLVMHCRLDAFGRLKEAMHRLTTSSAKYSSETNWRDRKCL</sequence>
<keyword evidence="2" id="KW-1185">Reference proteome</keyword>
<comment type="caution">
    <text evidence="1">The sequence shown here is derived from an EMBL/GenBank/DDBJ whole genome shotgun (WGS) entry which is preliminary data.</text>
</comment>
<dbReference type="EMBL" id="LHXR01000051">
    <property type="protein sequence ID" value="KXA96963.1"/>
    <property type="molecule type" value="Genomic_DNA"/>
</dbReference>
<accession>A0A133US00</accession>
<organism evidence="1 2">
    <name type="scientific">candidate division MSBL1 archaeon SCGC-AAA259I09</name>
    <dbReference type="NCBI Taxonomy" id="1698267"/>
    <lineage>
        <taxon>Archaea</taxon>
        <taxon>Methanobacteriati</taxon>
        <taxon>Methanobacteriota</taxon>
        <taxon>candidate division MSBL1</taxon>
    </lineage>
</organism>
<evidence type="ECO:0000313" key="1">
    <source>
        <dbReference type="EMBL" id="KXA96963.1"/>
    </source>
</evidence>
<reference evidence="1 2" key="1">
    <citation type="journal article" date="2016" name="Sci. Rep.">
        <title>Metabolic traits of an uncultured archaeal lineage -MSBL1- from brine pools of the Red Sea.</title>
        <authorList>
            <person name="Mwirichia R."/>
            <person name="Alam I."/>
            <person name="Rashid M."/>
            <person name="Vinu M."/>
            <person name="Ba-Alawi W."/>
            <person name="Anthony Kamau A."/>
            <person name="Kamanda Ngugi D."/>
            <person name="Goker M."/>
            <person name="Klenk H.P."/>
            <person name="Bajic V."/>
            <person name="Stingl U."/>
        </authorList>
    </citation>
    <scope>NUCLEOTIDE SEQUENCE [LARGE SCALE GENOMIC DNA]</scope>
    <source>
        <strain evidence="1">SCGC-AAA259I09</strain>
    </source>
</reference>
<gene>
    <name evidence="1" type="ORF">AKJ37_04060</name>
</gene>
<evidence type="ECO:0000313" key="2">
    <source>
        <dbReference type="Proteomes" id="UP000070463"/>
    </source>
</evidence>
<name>A0A133US00_9EURY</name>
<dbReference type="AlphaFoldDB" id="A0A133US00"/>
<dbReference type="Proteomes" id="UP000070463">
    <property type="component" value="Unassembled WGS sequence"/>
</dbReference>
<protein>
    <submittedName>
        <fullName evidence="1">Uncharacterized protein</fullName>
    </submittedName>
</protein>